<name>A0A6J5RDX2_9CAUD</name>
<sequence length="434" mass="48568">MKIFGIEIGGKTDKPLNIMTRPVQTDLSRNIIPFQIYRTRQDIKKWRDAITSAENPLTPQRQLLYTLYRDLDLDSQVTTAWNKRKDCIKLREFDIYDKDGNENEAASAIFESEWFLRFMDYALDSILWGHSLVELGDVINGMFCELELVPRINVVPERGIVVAAPGLMEGVSYLEEPYNIWNISIGQPRDLGLFMKLAPYVLWKKNAMGAFAEFAELFGVPVRIGRTDIRELTARQNMEKMLANMGTSAWGVFDLEDKIELIESTSKGGSDSVHAVLIKICNDEIAKLILGHNASVDATAGKLGSEGNAMDSIAEKSASDARFVEMIVNDKLIPAMLAIGFPGLNEGDYFDFSNDDEEDHEEAEHAKRLQEIAVMVKTFSEGGLNVDPAQIMEMTGLKLTAKPTMNPLTTQMKSKALAETINKMYYGGHDGHGH</sequence>
<reference evidence="1" key="1">
    <citation type="submission" date="2020-05" db="EMBL/GenBank/DDBJ databases">
        <authorList>
            <person name="Chiriac C."/>
            <person name="Salcher M."/>
            <person name="Ghai R."/>
            <person name="Kavagutti S V."/>
        </authorList>
    </citation>
    <scope>NUCLEOTIDE SEQUENCE</scope>
</reference>
<proteinExistence type="predicted"/>
<organism evidence="1">
    <name type="scientific">uncultured Caudovirales phage</name>
    <dbReference type="NCBI Taxonomy" id="2100421"/>
    <lineage>
        <taxon>Viruses</taxon>
        <taxon>Duplodnaviria</taxon>
        <taxon>Heunggongvirae</taxon>
        <taxon>Uroviricota</taxon>
        <taxon>Caudoviricetes</taxon>
        <taxon>Peduoviridae</taxon>
        <taxon>Maltschvirus</taxon>
        <taxon>Maltschvirus maltsch</taxon>
    </lineage>
</organism>
<evidence type="ECO:0008006" key="2">
    <source>
        <dbReference type="Google" id="ProtNLM"/>
    </source>
</evidence>
<evidence type="ECO:0000313" key="1">
    <source>
        <dbReference type="EMBL" id="CAB4191878.1"/>
    </source>
</evidence>
<dbReference type="InterPro" id="IPR009279">
    <property type="entry name" value="Portal_Mu"/>
</dbReference>
<dbReference type="Pfam" id="PF06074">
    <property type="entry name" value="Portal_Mu"/>
    <property type="match status" value="1"/>
</dbReference>
<dbReference type="EMBL" id="LR797179">
    <property type="protein sequence ID" value="CAB4191878.1"/>
    <property type="molecule type" value="Genomic_DNA"/>
</dbReference>
<gene>
    <name evidence="1" type="ORF">UFOVP1230_4</name>
</gene>
<protein>
    <recommendedName>
        <fullName evidence="2">DUF935 family protein</fullName>
    </recommendedName>
</protein>
<accession>A0A6J5RDX2</accession>